<evidence type="ECO:0000313" key="9">
    <source>
        <dbReference type="EMBL" id="CAG5083623.1"/>
    </source>
</evidence>
<dbReference type="InterPro" id="IPR003307">
    <property type="entry name" value="W2_domain"/>
</dbReference>
<reference evidence="9 10" key="1">
    <citation type="submission" date="2021-04" db="EMBL/GenBank/DDBJ databases">
        <authorList>
            <person name="Bliznina A."/>
        </authorList>
    </citation>
    <scope>NUCLEOTIDE SEQUENCE [LARGE SCALE GENOMIC DNA]</scope>
</reference>
<dbReference type="Gene3D" id="2.20.25.350">
    <property type="match status" value="1"/>
</dbReference>
<accession>A0ABN7RU10</accession>
<keyword evidence="6" id="KW-0342">GTP-binding</keyword>
<protein>
    <recommendedName>
        <fullName evidence="2">Eukaryotic translation initiation factor 5</fullName>
    </recommendedName>
</protein>
<dbReference type="InterPro" id="IPR045196">
    <property type="entry name" value="IF2/IF5"/>
</dbReference>
<dbReference type="InterPro" id="IPR002735">
    <property type="entry name" value="Transl_init_fac_IF2/IF5_dom"/>
</dbReference>
<dbReference type="Proteomes" id="UP001158576">
    <property type="component" value="Chromosome PAR"/>
</dbReference>
<comment type="similarity">
    <text evidence="1">Belongs to the eIF-2-beta/eIF-5 family.</text>
</comment>
<keyword evidence="5" id="KW-0648">Protein biosynthesis</keyword>
<dbReference type="SMART" id="SM00515">
    <property type="entry name" value="eIF5C"/>
    <property type="match status" value="1"/>
</dbReference>
<feature type="compositionally biased region" description="Acidic residues" evidence="7">
    <location>
        <begin position="349"/>
        <end position="361"/>
    </location>
</feature>
<evidence type="ECO:0000256" key="3">
    <source>
        <dbReference type="ARBA" id="ARBA00022540"/>
    </source>
</evidence>
<feature type="region of interest" description="Disordered" evidence="7">
    <location>
        <begin position="345"/>
        <end position="400"/>
    </location>
</feature>
<dbReference type="SUPFAM" id="SSF100966">
    <property type="entry name" value="Translation initiation factor 2 beta, aIF2beta, N-terminal domain"/>
    <property type="match status" value="1"/>
</dbReference>
<sequence length="400" mass="45271">MVDIARALNREPIFPTKYFGMELGAQTQIDEKNDRFIVNGSHDEAKLQDILDGYIKKFVLCSKCENPETTLTVKRDDIIECCKACGHKGLIRSMAHSLSNFIVRQHKNKKIADKGAKGKKGEKEQKSTTKDIYAGEGTEDIAKAKVNGKAAKDEWEGEEWAESDSEDEDALASKLSLLEMKPSTMSSEQKGEAFELYLQQLIDDGSLPEMMKAKEKIMQIVLKAEYYGLKQKACFGLFEKLMPNGEFVPAMKKYRPLFVFINRNMDETPDLKAMKYCISALEVFVNEHNLTEKIAIFLKIMYDQDILDEEAIIEWGDSKPSKKYISKELSAKLKETSRKLIDWLKTAESESEEESDDDDIEMTDKKVAGIHEVEEEKAPAPAAAVEEESDDGEDVDIEDI</sequence>
<dbReference type="Gene3D" id="3.30.30.170">
    <property type="match status" value="1"/>
</dbReference>
<evidence type="ECO:0000256" key="2">
    <source>
        <dbReference type="ARBA" id="ARBA00018059"/>
    </source>
</evidence>
<dbReference type="InterPro" id="IPR016190">
    <property type="entry name" value="Transl_init_fac_IF2/IF5_Zn-bd"/>
</dbReference>
<dbReference type="Pfam" id="PF02020">
    <property type="entry name" value="W2"/>
    <property type="match status" value="1"/>
</dbReference>
<feature type="domain" description="W2" evidence="8">
    <location>
        <begin position="188"/>
        <end position="354"/>
    </location>
</feature>
<keyword evidence="3" id="KW-0396">Initiation factor</keyword>
<name>A0ABN7RU10_OIKDI</name>
<dbReference type="EMBL" id="OU015568">
    <property type="protein sequence ID" value="CAG5083623.1"/>
    <property type="molecule type" value="Genomic_DNA"/>
</dbReference>
<evidence type="ECO:0000313" key="10">
    <source>
        <dbReference type="Proteomes" id="UP001158576"/>
    </source>
</evidence>
<dbReference type="PANTHER" id="PTHR23001">
    <property type="entry name" value="EUKARYOTIC TRANSLATION INITIATION FACTOR"/>
    <property type="match status" value="1"/>
</dbReference>
<evidence type="ECO:0000256" key="1">
    <source>
        <dbReference type="ARBA" id="ARBA00010397"/>
    </source>
</evidence>
<evidence type="ECO:0000259" key="8">
    <source>
        <dbReference type="PROSITE" id="PS51363"/>
    </source>
</evidence>
<dbReference type="PROSITE" id="PS51363">
    <property type="entry name" value="W2"/>
    <property type="match status" value="1"/>
</dbReference>
<organism evidence="9 10">
    <name type="scientific">Oikopleura dioica</name>
    <name type="common">Tunicate</name>
    <dbReference type="NCBI Taxonomy" id="34765"/>
    <lineage>
        <taxon>Eukaryota</taxon>
        <taxon>Metazoa</taxon>
        <taxon>Chordata</taxon>
        <taxon>Tunicata</taxon>
        <taxon>Appendicularia</taxon>
        <taxon>Copelata</taxon>
        <taxon>Oikopleuridae</taxon>
        <taxon>Oikopleura</taxon>
    </lineage>
</organism>
<keyword evidence="4" id="KW-0547">Nucleotide-binding</keyword>
<keyword evidence="10" id="KW-1185">Reference proteome</keyword>
<dbReference type="PANTHER" id="PTHR23001:SF7">
    <property type="entry name" value="EUKARYOTIC TRANSLATION INITIATION FACTOR 5"/>
    <property type="match status" value="1"/>
</dbReference>
<feature type="compositionally biased region" description="Basic and acidic residues" evidence="7">
    <location>
        <begin position="362"/>
        <end position="378"/>
    </location>
</feature>
<gene>
    <name evidence="9" type="ORF">OKIOD_LOCUS1980</name>
</gene>
<proteinExistence type="inferred from homology"/>
<feature type="compositionally biased region" description="Acidic residues" evidence="7">
    <location>
        <begin position="385"/>
        <end position="400"/>
    </location>
</feature>
<dbReference type="InterPro" id="IPR016024">
    <property type="entry name" value="ARM-type_fold"/>
</dbReference>
<dbReference type="SUPFAM" id="SSF75689">
    <property type="entry name" value="Zinc-binding domain of translation initiation factor 2 beta"/>
    <property type="match status" value="1"/>
</dbReference>
<dbReference type="SMART" id="SM00653">
    <property type="entry name" value="eIF2B_5"/>
    <property type="match status" value="1"/>
</dbReference>
<dbReference type="CDD" id="cd11561">
    <property type="entry name" value="W2_eIF5"/>
    <property type="match status" value="1"/>
</dbReference>
<evidence type="ECO:0000256" key="7">
    <source>
        <dbReference type="SAM" id="MobiDB-lite"/>
    </source>
</evidence>
<dbReference type="InterPro" id="IPR016189">
    <property type="entry name" value="Transl_init_fac_IF2/IF5_N"/>
</dbReference>
<dbReference type="Pfam" id="PF01873">
    <property type="entry name" value="eIF-5_eIF-2B"/>
    <property type="match status" value="1"/>
</dbReference>
<evidence type="ECO:0000256" key="5">
    <source>
        <dbReference type="ARBA" id="ARBA00022917"/>
    </source>
</evidence>
<evidence type="ECO:0000256" key="4">
    <source>
        <dbReference type="ARBA" id="ARBA00022741"/>
    </source>
</evidence>
<dbReference type="Gene3D" id="1.25.40.180">
    <property type="match status" value="1"/>
</dbReference>
<evidence type="ECO:0000256" key="6">
    <source>
        <dbReference type="ARBA" id="ARBA00023134"/>
    </source>
</evidence>
<dbReference type="SUPFAM" id="SSF48371">
    <property type="entry name" value="ARM repeat"/>
    <property type="match status" value="1"/>
</dbReference>